<dbReference type="Proteomes" id="UP001240447">
    <property type="component" value="Unassembled WGS sequence"/>
</dbReference>
<protein>
    <submittedName>
        <fullName evidence="3">Uncharacterized protein</fullName>
    </submittedName>
</protein>
<feature type="transmembrane region" description="Helical" evidence="2">
    <location>
        <begin position="97"/>
        <end position="115"/>
    </location>
</feature>
<reference evidence="3 4" key="1">
    <citation type="submission" date="2023-07" db="EMBL/GenBank/DDBJ databases">
        <title>Sequencing the genomes of 1000 actinobacteria strains.</title>
        <authorList>
            <person name="Klenk H.-P."/>
        </authorList>
    </citation>
    <scope>NUCLEOTIDE SEQUENCE [LARGE SCALE GENOMIC DNA]</scope>
    <source>
        <strain evidence="3 4">GD13</strain>
    </source>
</reference>
<evidence type="ECO:0000256" key="1">
    <source>
        <dbReference type="SAM" id="MobiDB-lite"/>
    </source>
</evidence>
<comment type="caution">
    <text evidence="3">The sequence shown here is derived from an EMBL/GenBank/DDBJ whole genome shotgun (WGS) entry which is preliminary data.</text>
</comment>
<feature type="compositionally biased region" description="Basic and acidic residues" evidence="1">
    <location>
        <begin position="7"/>
        <end position="16"/>
    </location>
</feature>
<organism evidence="3 4">
    <name type="scientific">Nocardioides massiliensis</name>
    <dbReference type="NCBI Taxonomy" id="1325935"/>
    <lineage>
        <taxon>Bacteria</taxon>
        <taxon>Bacillati</taxon>
        <taxon>Actinomycetota</taxon>
        <taxon>Actinomycetes</taxon>
        <taxon>Propionibacteriales</taxon>
        <taxon>Nocardioidaceae</taxon>
        <taxon>Nocardioides</taxon>
    </lineage>
</organism>
<evidence type="ECO:0000256" key="2">
    <source>
        <dbReference type="SAM" id="Phobius"/>
    </source>
</evidence>
<accession>A0ABT9NNK0</accession>
<evidence type="ECO:0000313" key="4">
    <source>
        <dbReference type="Proteomes" id="UP001240447"/>
    </source>
</evidence>
<evidence type="ECO:0000313" key="3">
    <source>
        <dbReference type="EMBL" id="MDP9821994.1"/>
    </source>
</evidence>
<proteinExistence type="predicted"/>
<keyword evidence="2" id="KW-1133">Transmembrane helix</keyword>
<feature type="region of interest" description="Disordered" evidence="1">
    <location>
        <begin position="1"/>
        <end position="29"/>
    </location>
</feature>
<name>A0ABT9NNK0_9ACTN</name>
<feature type="transmembrane region" description="Helical" evidence="2">
    <location>
        <begin position="38"/>
        <end position="61"/>
    </location>
</feature>
<dbReference type="EMBL" id="JAUSQM010000001">
    <property type="protein sequence ID" value="MDP9821994.1"/>
    <property type="molecule type" value="Genomic_DNA"/>
</dbReference>
<feature type="transmembrane region" description="Helical" evidence="2">
    <location>
        <begin position="73"/>
        <end position="91"/>
    </location>
</feature>
<dbReference type="RefSeq" id="WP_181641455.1">
    <property type="nucleotide sequence ID" value="NZ_CCXJ01000039.1"/>
</dbReference>
<sequence>MSMTTPEPRRSKHLLDLDNPPPRATAKTERSLTRVQQWVMSILAVSTVAHLAGGLIVAALYLDDIREGAAEGLMVIAGIMMVLGIVLGRLIHRAHPLSWWLVLGVLPTLIGLWLLHR</sequence>
<keyword evidence="4" id="KW-1185">Reference proteome</keyword>
<keyword evidence="2" id="KW-0472">Membrane</keyword>
<keyword evidence="2" id="KW-0812">Transmembrane</keyword>
<gene>
    <name evidence="3" type="ORF">J2S59_001803</name>
</gene>